<gene>
    <name evidence="8" type="ORF">N7468_002597</name>
</gene>
<reference evidence="8" key="1">
    <citation type="submission" date="2022-11" db="EMBL/GenBank/DDBJ databases">
        <authorList>
            <person name="Petersen C."/>
        </authorList>
    </citation>
    <scope>NUCLEOTIDE SEQUENCE</scope>
    <source>
        <strain evidence="8">IBT 19713</strain>
    </source>
</reference>
<evidence type="ECO:0000259" key="7">
    <source>
        <dbReference type="SMART" id="SM00642"/>
    </source>
</evidence>
<evidence type="ECO:0000256" key="6">
    <source>
        <dbReference type="ARBA" id="ARBA00023295"/>
    </source>
</evidence>
<dbReference type="SMART" id="SM00642">
    <property type="entry name" value="Aamy"/>
    <property type="match status" value="1"/>
</dbReference>
<dbReference type="AlphaFoldDB" id="A0A9W9TZR1"/>
<dbReference type="Gene3D" id="2.60.40.1180">
    <property type="entry name" value="Golgi alpha-mannosidase II"/>
    <property type="match status" value="1"/>
</dbReference>
<keyword evidence="5" id="KW-0119">Carbohydrate metabolism</keyword>
<evidence type="ECO:0000256" key="1">
    <source>
        <dbReference type="ARBA" id="ARBA00001913"/>
    </source>
</evidence>
<dbReference type="OrthoDB" id="550577at2759"/>
<protein>
    <recommendedName>
        <fullName evidence="7">Glycosyl hydrolase family 13 catalytic domain-containing protein</fullName>
    </recommendedName>
</protein>
<dbReference type="CDD" id="cd11318">
    <property type="entry name" value="AmyAc_bac_fung_AmyA"/>
    <property type="match status" value="1"/>
</dbReference>
<comment type="similarity">
    <text evidence="2">Belongs to the glycosyl hydrolase 13 family.</text>
</comment>
<evidence type="ECO:0000313" key="8">
    <source>
        <dbReference type="EMBL" id="KAJ5247614.1"/>
    </source>
</evidence>
<dbReference type="Gene3D" id="2.40.30.140">
    <property type="match status" value="1"/>
</dbReference>
<dbReference type="InterPro" id="IPR006047">
    <property type="entry name" value="GH13_cat_dom"/>
</dbReference>
<reference evidence="8" key="2">
    <citation type="journal article" date="2023" name="IMA Fungus">
        <title>Comparative genomic study of the Penicillium genus elucidates a diverse pangenome and 15 lateral gene transfer events.</title>
        <authorList>
            <person name="Petersen C."/>
            <person name="Sorensen T."/>
            <person name="Nielsen M.R."/>
            <person name="Sondergaard T.E."/>
            <person name="Sorensen J.L."/>
            <person name="Fitzpatrick D.A."/>
            <person name="Frisvad J.C."/>
            <person name="Nielsen K.L."/>
        </authorList>
    </citation>
    <scope>NUCLEOTIDE SEQUENCE</scope>
    <source>
        <strain evidence="8">IBT 19713</strain>
    </source>
</reference>
<name>A0A9W9TZR1_9EURO</name>
<sequence>MSKVGACSRIRVALPCLPRYCPNLDSSEKSAAWTAPQNSLMMQGFEWHVPADQNHWKRLQDALPNLKDAGVDNIWIPPGCKGMDPAGTGYDLYDLYDLGEFDQKGARSTRWGSKEDLMALMRAAQSAGIGIYWDTVLNHKAGADFPETCQAIKVDPKDRNKEISDPQTIACWVGFDFPGRAGKYSSMKYRREHFNGVDWDDLQKEHAIFKISDTRKEWAKDVSDENGNYDYLMFANLDHTHPDVRADIFKWSEWLGTELPISGMRIDAAKHYSATFQRDFVSHLRSTVGSDYFLVGEYWRGEVDLLLQYLKMMRHQVSLFDVPLLGRFAVASQTENSDLRKIFKGTLVEQSPRHAVTFVGNHDTQPGQSLETFIAPFFKPIAYSLILLRSQGQPCVFYGDLYGLKGGSDQLCTPACKGKLPLLMRARKLYAYGEQRDYFNKRNCIGFVRYGNVHHPWGLACIISNAASSYKRMYVGSNHAGEEWSDILEWADGTVIIDRRGYGVFPVAARSVSVWVNTRAEGRKYLNRPFESDIYQN</sequence>
<dbReference type="NCBIfam" id="NF006969">
    <property type="entry name" value="PRK09441.1-2"/>
    <property type="match status" value="1"/>
</dbReference>
<evidence type="ECO:0000256" key="2">
    <source>
        <dbReference type="ARBA" id="ARBA00008061"/>
    </source>
</evidence>
<dbReference type="GO" id="GO:0004553">
    <property type="term" value="F:hydrolase activity, hydrolyzing O-glycosyl compounds"/>
    <property type="evidence" value="ECO:0007669"/>
    <property type="project" value="InterPro"/>
</dbReference>
<accession>A0A9W9TZR1</accession>
<dbReference type="Pfam" id="PF00128">
    <property type="entry name" value="Alpha-amylase"/>
    <property type="match status" value="1"/>
</dbReference>
<keyword evidence="3" id="KW-0479">Metal-binding</keyword>
<dbReference type="Pfam" id="PF09154">
    <property type="entry name" value="Alpha-amy_C_pro"/>
    <property type="match status" value="1"/>
</dbReference>
<dbReference type="GO" id="GO:0005509">
    <property type="term" value="F:calcium ion binding"/>
    <property type="evidence" value="ECO:0007669"/>
    <property type="project" value="InterPro"/>
</dbReference>
<dbReference type="Gene3D" id="3.20.20.80">
    <property type="entry name" value="Glycosidases"/>
    <property type="match status" value="1"/>
</dbReference>
<comment type="cofactor">
    <cofactor evidence="1">
        <name>Ca(2+)</name>
        <dbReference type="ChEBI" id="CHEBI:29108"/>
    </cofactor>
</comment>
<dbReference type="InterPro" id="IPR013776">
    <property type="entry name" value="A-amylase_thermo"/>
</dbReference>
<organism evidence="8 9">
    <name type="scientific">Penicillium chermesinum</name>
    <dbReference type="NCBI Taxonomy" id="63820"/>
    <lineage>
        <taxon>Eukaryota</taxon>
        <taxon>Fungi</taxon>
        <taxon>Dikarya</taxon>
        <taxon>Ascomycota</taxon>
        <taxon>Pezizomycotina</taxon>
        <taxon>Eurotiomycetes</taxon>
        <taxon>Eurotiomycetidae</taxon>
        <taxon>Eurotiales</taxon>
        <taxon>Aspergillaceae</taxon>
        <taxon>Penicillium</taxon>
    </lineage>
</organism>
<dbReference type="InterPro" id="IPR015237">
    <property type="entry name" value="Alpha-amylase_C_pro"/>
</dbReference>
<dbReference type="GO" id="GO:0005975">
    <property type="term" value="P:carbohydrate metabolic process"/>
    <property type="evidence" value="ECO:0007669"/>
    <property type="project" value="InterPro"/>
</dbReference>
<proteinExistence type="inferred from homology"/>
<keyword evidence="9" id="KW-1185">Reference proteome</keyword>
<dbReference type="InterPro" id="IPR013780">
    <property type="entry name" value="Glyco_hydro_b"/>
</dbReference>
<comment type="caution">
    <text evidence="8">The sequence shown here is derived from an EMBL/GenBank/DDBJ whole genome shotgun (WGS) entry which is preliminary data.</text>
</comment>
<dbReference type="NCBIfam" id="NF006968">
    <property type="entry name" value="PRK09441.1-1"/>
    <property type="match status" value="1"/>
</dbReference>
<evidence type="ECO:0000313" key="9">
    <source>
        <dbReference type="Proteomes" id="UP001150941"/>
    </source>
</evidence>
<evidence type="ECO:0000256" key="4">
    <source>
        <dbReference type="ARBA" id="ARBA00022801"/>
    </source>
</evidence>
<keyword evidence="6" id="KW-0326">Glycosidase</keyword>
<dbReference type="EMBL" id="JAPQKS010000002">
    <property type="protein sequence ID" value="KAJ5247614.1"/>
    <property type="molecule type" value="Genomic_DNA"/>
</dbReference>
<dbReference type="PANTHER" id="PTHR43447">
    <property type="entry name" value="ALPHA-AMYLASE"/>
    <property type="match status" value="1"/>
</dbReference>
<feature type="domain" description="Glycosyl hydrolase family 13 catalytic" evidence="7">
    <location>
        <begin position="39"/>
        <end position="427"/>
    </location>
</feature>
<dbReference type="Proteomes" id="UP001150941">
    <property type="component" value="Unassembled WGS sequence"/>
</dbReference>
<dbReference type="PIRSF" id="PIRSF001021">
    <property type="entry name" value="Alph-amls_thrmst"/>
    <property type="match status" value="1"/>
</dbReference>
<dbReference type="SUPFAM" id="SSF51011">
    <property type="entry name" value="Glycosyl hydrolase domain"/>
    <property type="match status" value="1"/>
</dbReference>
<keyword evidence="4" id="KW-0378">Hydrolase</keyword>
<evidence type="ECO:0000256" key="3">
    <source>
        <dbReference type="ARBA" id="ARBA00022723"/>
    </source>
</evidence>
<dbReference type="RefSeq" id="XP_058335035.1">
    <property type="nucleotide sequence ID" value="XM_058471894.1"/>
</dbReference>
<dbReference type="SUPFAM" id="SSF51445">
    <property type="entry name" value="(Trans)glycosidases"/>
    <property type="match status" value="1"/>
</dbReference>
<dbReference type="GeneID" id="83199197"/>
<evidence type="ECO:0000256" key="5">
    <source>
        <dbReference type="ARBA" id="ARBA00023277"/>
    </source>
</evidence>
<dbReference type="InterPro" id="IPR017853">
    <property type="entry name" value="GH"/>
</dbReference>